<dbReference type="RefSeq" id="WP_027273814.1">
    <property type="nucleotide sequence ID" value="NZ_BRLH01000003.1"/>
</dbReference>
<dbReference type="PANTHER" id="PTHR30087">
    <property type="entry name" value="INNER MEMBRANE PROTEIN"/>
    <property type="match status" value="1"/>
</dbReference>
<dbReference type="EMBL" id="BRLH01000003">
    <property type="protein sequence ID" value="GKX55871.1"/>
    <property type="molecule type" value="Genomic_DNA"/>
</dbReference>
<protein>
    <recommendedName>
        <fullName evidence="1">DUF1722 domain-containing protein</fullName>
    </recommendedName>
</protein>
<reference evidence="2" key="1">
    <citation type="submission" date="2022-06" db="EMBL/GenBank/DDBJ databases">
        <title>Draft genome sequences of Leminorella grimontii str. JCM5902.</title>
        <authorList>
            <person name="Wakabayashi Y."/>
            <person name="Kojima K."/>
        </authorList>
    </citation>
    <scope>NUCLEOTIDE SEQUENCE</scope>
    <source>
        <strain evidence="2">JCM 5902</strain>
    </source>
</reference>
<proteinExistence type="predicted"/>
<organism evidence="2 3">
    <name type="scientific">Leminorella grimontii</name>
    <dbReference type="NCBI Taxonomy" id="82981"/>
    <lineage>
        <taxon>Bacteria</taxon>
        <taxon>Pseudomonadati</taxon>
        <taxon>Pseudomonadota</taxon>
        <taxon>Gammaproteobacteria</taxon>
        <taxon>Enterobacterales</taxon>
        <taxon>Budviciaceae</taxon>
        <taxon>Leminorella</taxon>
    </lineage>
</organism>
<evidence type="ECO:0000259" key="1">
    <source>
        <dbReference type="Pfam" id="PF08349"/>
    </source>
</evidence>
<dbReference type="PANTHER" id="PTHR30087:SF0">
    <property type="entry name" value="INNER MEMBRANE PROTEIN"/>
    <property type="match status" value="1"/>
</dbReference>
<dbReference type="AlphaFoldDB" id="A0AAV5N182"/>
<gene>
    <name evidence="2" type="ORF">SOASR030_19830</name>
</gene>
<keyword evidence="3" id="KW-1185">Reference proteome</keyword>
<dbReference type="Pfam" id="PF08349">
    <property type="entry name" value="DUF1722"/>
    <property type="match status" value="1"/>
</dbReference>
<evidence type="ECO:0000313" key="2">
    <source>
        <dbReference type="EMBL" id="GKX55871.1"/>
    </source>
</evidence>
<dbReference type="Proteomes" id="UP001058124">
    <property type="component" value="Unassembled WGS sequence"/>
</dbReference>
<comment type="caution">
    <text evidence="2">The sequence shown here is derived from an EMBL/GenBank/DDBJ whole genome shotgun (WGS) entry which is preliminary data.</text>
</comment>
<sequence>MGNKILVGVGYCSKDDEARFEEDDAWRMRVFAQLTPYVSVERLHADSPLPLSEPKRLCGCILFADASCARDSLTAMLRCQMPWLPVEENAHLLHDDALRENFVERVFALYELNELWRRGLTRGGLIAFHSRYKLVLLAHSQPAYRELGPFVAGIDAWRDLTAFAVEYRRRLMSLLSQRATRANHTNVLMHVQGYFRRYLSSPQRQELADEIARYRQGELPLAEPIAHLKRYLNEYPDAYLSQQRYFVSYSQEMFLRYGG</sequence>
<name>A0AAV5N182_9GAMM</name>
<feature type="domain" description="DUF1722" evidence="1">
    <location>
        <begin position="133"/>
        <end position="249"/>
    </location>
</feature>
<accession>A0AAV5N182</accession>
<dbReference type="InterPro" id="IPR013560">
    <property type="entry name" value="DUF1722"/>
</dbReference>
<evidence type="ECO:0000313" key="3">
    <source>
        <dbReference type="Proteomes" id="UP001058124"/>
    </source>
</evidence>